<dbReference type="AlphaFoldDB" id="A0AA38HCU4"/>
<accession>A0AA38HCU4</accession>
<dbReference type="Proteomes" id="UP001164286">
    <property type="component" value="Unassembled WGS sequence"/>
</dbReference>
<dbReference type="EMBL" id="JAKWFO010000002">
    <property type="protein sequence ID" value="KAI9638717.1"/>
    <property type="molecule type" value="Genomic_DNA"/>
</dbReference>
<dbReference type="GeneID" id="77725673"/>
<evidence type="ECO:0000313" key="1">
    <source>
        <dbReference type="EMBL" id="KAI9638717.1"/>
    </source>
</evidence>
<gene>
    <name evidence="1" type="ORF">MKK02DRAFT_21837</name>
</gene>
<dbReference type="Pfam" id="PF14223">
    <property type="entry name" value="Retrotran_gag_2"/>
    <property type="match status" value="1"/>
</dbReference>
<protein>
    <submittedName>
        <fullName evidence="1">Uncharacterized protein</fullName>
    </submittedName>
</protein>
<dbReference type="RefSeq" id="XP_052948494.1">
    <property type="nucleotide sequence ID" value="XM_053086472.1"/>
</dbReference>
<feature type="non-terminal residue" evidence="1">
    <location>
        <position position="201"/>
    </location>
</feature>
<sequence>MTDQVSLARNFERVPKLIGMENFTVWRQRIVLALSMSGATGFVDPKAQLPEEEEDMEEWDVTDKKLAAAILTTLDEEILTAHIDLLDSTGPFRARSIYLDLASIYGTSGPQYSFAKGRQFIDNKCGEADNVENWVNQVQSQYRELKVLDFNLDTLLINVLLNGLPSRFAAFVDSVWTTDSHLTAEALKIKILQVNSGQLNR</sequence>
<evidence type="ECO:0000313" key="2">
    <source>
        <dbReference type="Proteomes" id="UP001164286"/>
    </source>
</evidence>
<name>A0AA38HCU4_9TREE</name>
<comment type="caution">
    <text evidence="1">The sequence shown here is derived from an EMBL/GenBank/DDBJ whole genome shotgun (WGS) entry which is preliminary data.</text>
</comment>
<organism evidence="1 2">
    <name type="scientific">Dioszegia hungarica</name>
    <dbReference type="NCBI Taxonomy" id="4972"/>
    <lineage>
        <taxon>Eukaryota</taxon>
        <taxon>Fungi</taxon>
        <taxon>Dikarya</taxon>
        <taxon>Basidiomycota</taxon>
        <taxon>Agaricomycotina</taxon>
        <taxon>Tremellomycetes</taxon>
        <taxon>Tremellales</taxon>
        <taxon>Bulleribasidiaceae</taxon>
        <taxon>Dioszegia</taxon>
    </lineage>
</organism>
<reference evidence="1" key="1">
    <citation type="journal article" date="2022" name="G3 (Bethesda)">
        <title>High quality genome of the basidiomycete yeast Dioszegia hungarica PDD-24b-2 isolated from cloud water.</title>
        <authorList>
            <person name="Jarrige D."/>
            <person name="Haridas S."/>
            <person name="Bleykasten-Grosshans C."/>
            <person name="Joly M."/>
            <person name="Nadalig T."/>
            <person name="Sancelme M."/>
            <person name="Vuilleumier S."/>
            <person name="Grigoriev I.V."/>
            <person name="Amato P."/>
            <person name="Bringel F."/>
        </authorList>
    </citation>
    <scope>NUCLEOTIDE SEQUENCE</scope>
    <source>
        <strain evidence="1">PDD-24b-2</strain>
    </source>
</reference>
<proteinExistence type="predicted"/>
<keyword evidence="2" id="KW-1185">Reference proteome</keyword>